<accession>A0A177VA26</accession>
<organism evidence="1 2">
    <name type="scientific">Tilletia caries</name>
    <name type="common">wheat bunt fungus</name>
    <dbReference type="NCBI Taxonomy" id="13290"/>
    <lineage>
        <taxon>Eukaryota</taxon>
        <taxon>Fungi</taxon>
        <taxon>Dikarya</taxon>
        <taxon>Basidiomycota</taxon>
        <taxon>Ustilaginomycotina</taxon>
        <taxon>Exobasidiomycetes</taxon>
        <taxon>Tilletiales</taxon>
        <taxon>Tilletiaceae</taxon>
        <taxon>Tilletia</taxon>
    </lineage>
</organism>
<sequence>MQIRPSFVLLFLSVILTISAAVTSAVVTRAPAPAGSPRLQPKPAESIIKRMDPDPKLAEKSIEWLQAQHAVKKLEYDNLLAEQKEIKGLSYPHISPEDHKRLQEVMIKIQNSQAAVRELAVEMHRTRLRLGLPTLSQLPRGLAPGSDV</sequence>
<dbReference type="EMBL" id="LWDD02000153">
    <property type="protein sequence ID" value="KAE8263314.1"/>
    <property type="molecule type" value="Genomic_DNA"/>
</dbReference>
<dbReference type="AlphaFoldDB" id="A0A177VA26"/>
<proteinExistence type="predicted"/>
<reference evidence="1" key="1">
    <citation type="submission" date="2016-04" db="EMBL/GenBank/DDBJ databases">
        <authorList>
            <person name="Nguyen H.D."/>
            <person name="Kesanakurti P."/>
            <person name="Cullis J."/>
            <person name="Levesque C.A."/>
            <person name="Hambleton S."/>
        </authorList>
    </citation>
    <scope>NUCLEOTIDE SEQUENCE</scope>
    <source>
        <strain evidence="1">DAOMC 238032</strain>
    </source>
</reference>
<protein>
    <submittedName>
        <fullName evidence="1">Uncharacterized protein</fullName>
    </submittedName>
</protein>
<dbReference type="Proteomes" id="UP000077671">
    <property type="component" value="Unassembled WGS sequence"/>
</dbReference>
<gene>
    <name evidence="1" type="ORF">A4X03_0g1775</name>
</gene>
<evidence type="ECO:0000313" key="2">
    <source>
        <dbReference type="Proteomes" id="UP000077671"/>
    </source>
</evidence>
<name>A0A177VA26_9BASI</name>
<evidence type="ECO:0000313" key="1">
    <source>
        <dbReference type="EMBL" id="KAE8263314.1"/>
    </source>
</evidence>
<reference evidence="1" key="2">
    <citation type="journal article" date="2019" name="IMA Fungus">
        <title>Genome sequencing and comparison of five Tilletia species to identify candidate genes for the detection of regulated species infecting wheat.</title>
        <authorList>
            <person name="Nguyen H.D.T."/>
            <person name="Sultana T."/>
            <person name="Kesanakurti P."/>
            <person name="Hambleton S."/>
        </authorList>
    </citation>
    <scope>NUCLEOTIDE SEQUENCE</scope>
    <source>
        <strain evidence="1">DAOMC 238032</strain>
    </source>
</reference>
<comment type="caution">
    <text evidence="1">The sequence shown here is derived from an EMBL/GenBank/DDBJ whole genome shotgun (WGS) entry which is preliminary data.</text>
</comment>